<dbReference type="EMBL" id="VIRS01000013">
    <property type="protein sequence ID" value="TQS43441.1"/>
    <property type="molecule type" value="Genomic_DNA"/>
</dbReference>
<proteinExistence type="predicted"/>
<reference evidence="1 2" key="1">
    <citation type="submission" date="2019-07" db="EMBL/GenBank/DDBJ databases">
        <title>Cryptosporangium phraense sp. nov., isolated from plant litter.</title>
        <authorList>
            <person name="Suriyachadkun C."/>
        </authorList>
    </citation>
    <scope>NUCLEOTIDE SEQUENCE [LARGE SCALE GENOMIC DNA]</scope>
    <source>
        <strain evidence="1 2">A-T 5661</strain>
    </source>
</reference>
<evidence type="ECO:0000313" key="2">
    <source>
        <dbReference type="Proteomes" id="UP000317982"/>
    </source>
</evidence>
<gene>
    <name evidence="1" type="ORF">FL583_19615</name>
</gene>
<evidence type="ECO:0000313" key="1">
    <source>
        <dbReference type="EMBL" id="TQS43441.1"/>
    </source>
</evidence>
<dbReference type="RefSeq" id="WP_142706139.1">
    <property type="nucleotide sequence ID" value="NZ_VIRS01000013.1"/>
</dbReference>
<dbReference type="AlphaFoldDB" id="A0A545AQB6"/>
<sequence length="149" mass="15448">MSATTRASLALTASTSLAPNAALEVVKGATARVKGGGSDVLFSGIQTLGAAFYVEREADGRLELSLNSGKRIIEICTFPATVTEKDGTTQLKVGGLTHYKTSQPTALGFIPVGPKSINGLGMYKRFLDEVSVALKSADGNARVAIEESA</sequence>
<name>A0A545AQB6_9ACTN</name>
<dbReference type="Proteomes" id="UP000317982">
    <property type="component" value="Unassembled WGS sequence"/>
</dbReference>
<accession>A0A545AQB6</accession>
<dbReference type="InParanoid" id="A0A545AQB6"/>
<protein>
    <submittedName>
        <fullName evidence="1">Uncharacterized protein</fullName>
    </submittedName>
</protein>
<organism evidence="1 2">
    <name type="scientific">Cryptosporangium phraense</name>
    <dbReference type="NCBI Taxonomy" id="2593070"/>
    <lineage>
        <taxon>Bacteria</taxon>
        <taxon>Bacillati</taxon>
        <taxon>Actinomycetota</taxon>
        <taxon>Actinomycetes</taxon>
        <taxon>Cryptosporangiales</taxon>
        <taxon>Cryptosporangiaceae</taxon>
        <taxon>Cryptosporangium</taxon>
    </lineage>
</organism>
<dbReference type="OrthoDB" id="4568241at2"/>
<keyword evidence="2" id="KW-1185">Reference proteome</keyword>
<comment type="caution">
    <text evidence="1">The sequence shown here is derived from an EMBL/GenBank/DDBJ whole genome shotgun (WGS) entry which is preliminary data.</text>
</comment>